<sequence>MAHDLREQAVSQRFEDLRQIMVQVARAAPSCHQPQEAVRSPGIIRTVVWYNKLAEDTVTRTKVQPVATWKCNEPLLRAKGAATRKFDACSTRDITDDRVISDTAYNDKIVVRVVSIQKKPYGGTDVVQRYMSSKGIAKMELRVAYQVDRRPTVKRRPPVAQLFPMGIVITSGSIQPTA</sequence>
<accession>A0AAD5N603</accession>
<keyword evidence="2" id="KW-1185">Reference proteome</keyword>
<organism evidence="1 2">
    <name type="scientific">Parelaphostrongylus tenuis</name>
    <name type="common">Meningeal worm</name>
    <dbReference type="NCBI Taxonomy" id="148309"/>
    <lineage>
        <taxon>Eukaryota</taxon>
        <taxon>Metazoa</taxon>
        <taxon>Ecdysozoa</taxon>
        <taxon>Nematoda</taxon>
        <taxon>Chromadorea</taxon>
        <taxon>Rhabditida</taxon>
        <taxon>Rhabditina</taxon>
        <taxon>Rhabditomorpha</taxon>
        <taxon>Strongyloidea</taxon>
        <taxon>Metastrongylidae</taxon>
        <taxon>Parelaphostrongylus</taxon>
    </lineage>
</organism>
<proteinExistence type="predicted"/>
<dbReference type="AlphaFoldDB" id="A0AAD5N603"/>
<dbReference type="Proteomes" id="UP001196413">
    <property type="component" value="Unassembled WGS sequence"/>
</dbReference>
<reference evidence="1" key="1">
    <citation type="submission" date="2021-06" db="EMBL/GenBank/DDBJ databases">
        <title>Parelaphostrongylus tenuis whole genome reference sequence.</title>
        <authorList>
            <person name="Garwood T.J."/>
            <person name="Larsen P.A."/>
            <person name="Fountain-Jones N.M."/>
            <person name="Garbe J.R."/>
            <person name="Macchietto M.G."/>
            <person name="Kania S.A."/>
            <person name="Gerhold R.W."/>
            <person name="Richards J.E."/>
            <person name="Wolf T.M."/>
        </authorList>
    </citation>
    <scope>NUCLEOTIDE SEQUENCE</scope>
    <source>
        <strain evidence="1">MNPRO001-30</strain>
        <tissue evidence="1">Meninges</tissue>
    </source>
</reference>
<name>A0AAD5N603_PARTN</name>
<evidence type="ECO:0000313" key="2">
    <source>
        <dbReference type="Proteomes" id="UP001196413"/>
    </source>
</evidence>
<gene>
    <name evidence="1" type="ORF">KIN20_022213</name>
</gene>
<dbReference type="EMBL" id="JAHQIW010004494">
    <property type="protein sequence ID" value="KAJ1362602.1"/>
    <property type="molecule type" value="Genomic_DNA"/>
</dbReference>
<protein>
    <submittedName>
        <fullName evidence="1">Uncharacterized protein</fullName>
    </submittedName>
</protein>
<evidence type="ECO:0000313" key="1">
    <source>
        <dbReference type="EMBL" id="KAJ1362602.1"/>
    </source>
</evidence>
<comment type="caution">
    <text evidence="1">The sequence shown here is derived from an EMBL/GenBank/DDBJ whole genome shotgun (WGS) entry which is preliminary data.</text>
</comment>